<dbReference type="Proteomes" id="UP000230758">
    <property type="component" value="Unassembled WGS sequence"/>
</dbReference>
<dbReference type="GO" id="GO:0008483">
    <property type="term" value="F:transaminase activity"/>
    <property type="evidence" value="ECO:0007669"/>
    <property type="project" value="UniProtKB-KW"/>
</dbReference>
<dbReference type="GO" id="GO:0006520">
    <property type="term" value="P:amino acid metabolic process"/>
    <property type="evidence" value="ECO:0007669"/>
    <property type="project" value="InterPro"/>
</dbReference>
<keyword evidence="4" id="KW-0808">Transferase</keyword>
<comment type="similarity">
    <text evidence="2">Belongs to the class-I pyridoxal-phosphate-dependent aminotransferase family.</text>
</comment>
<evidence type="ECO:0000313" key="8">
    <source>
        <dbReference type="Proteomes" id="UP000230758"/>
    </source>
</evidence>
<dbReference type="PANTHER" id="PTHR46383">
    <property type="entry name" value="ASPARTATE AMINOTRANSFERASE"/>
    <property type="match status" value="1"/>
</dbReference>
<dbReference type="Pfam" id="PF00155">
    <property type="entry name" value="Aminotran_1_2"/>
    <property type="match status" value="1"/>
</dbReference>
<keyword evidence="5" id="KW-0663">Pyridoxal phosphate</keyword>
<evidence type="ECO:0000259" key="6">
    <source>
        <dbReference type="Pfam" id="PF00155"/>
    </source>
</evidence>
<accession>A0A2M7WT57</accession>
<evidence type="ECO:0000256" key="5">
    <source>
        <dbReference type="ARBA" id="ARBA00022898"/>
    </source>
</evidence>
<dbReference type="SUPFAM" id="SSF53383">
    <property type="entry name" value="PLP-dependent transferases"/>
    <property type="match status" value="1"/>
</dbReference>
<dbReference type="Gene3D" id="3.90.1150.10">
    <property type="entry name" value="Aspartate Aminotransferase, domain 1"/>
    <property type="match status" value="1"/>
</dbReference>
<dbReference type="EMBL" id="PFXF01000004">
    <property type="protein sequence ID" value="PJA33195.1"/>
    <property type="molecule type" value="Genomic_DNA"/>
</dbReference>
<feature type="domain" description="Aminotransferase class I/classII large" evidence="6">
    <location>
        <begin position="103"/>
        <end position="385"/>
    </location>
</feature>
<dbReference type="InterPro" id="IPR004839">
    <property type="entry name" value="Aminotransferase_I/II_large"/>
</dbReference>
<comment type="caution">
    <text evidence="7">The sequence shown here is derived from an EMBL/GenBank/DDBJ whole genome shotgun (WGS) entry which is preliminary data.</text>
</comment>
<dbReference type="InterPro" id="IPR015421">
    <property type="entry name" value="PyrdxlP-dep_Trfase_major"/>
</dbReference>
<dbReference type="GO" id="GO:0030170">
    <property type="term" value="F:pyridoxal phosphate binding"/>
    <property type="evidence" value="ECO:0007669"/>
    <property type="project" value="InterPro"/>
</dbReference>
<dbReference type="PANTHER" id="PTHR46383:SF1">
    <property type="entry name" value="ASPARTATE AMINOTRANSFERASE"/>
    <property type="match status" value="1"/>
</dbReference>
<name>A0A2M7WT57_9BACT</name>
<gene>
    <name evidence="7" type="ORF">CO185_00230</name>
</gene>
<evidence type="ECO:0000313" key="7">
    <source>
        <dbReference type="EMBL" id="PJA33195.1"/>
    </source>
</evidence>
<protein>
    <recommendedName>
        <fullName evidence="6">Aminotransferase class I/classII large domain-containing protein</fullName>
    </recommendedName>
</protein>
<dbReference type="InterPro" id="IPR050596">
    <property type="entry name" value="AspAT/PAT-like"/>
</dbReference>
<evidence type="ECO:0000256" key="1">
    <source>
        <dbReference type="ARBA" id="ARBA00001933"/>
    </source>
</evidence>
<dbReference type="Gene3D" id="3.40.640.10">
    <property type="entry name" value="Type I PLP-dependent aspartate aminotransferase-like (Major domain)"/>
    <property type="match status" value="1"/>
</dbReference>
<dbReference type="CDD" id="cd00609">
    <property type="entry name" value="AAT_like"/>
    <property type="match status" value="1"/>
</dbReference>
<reference evidence="8" key="1">
    <citation type="submission" date="2017-09" db="EMBL/GenBank/DDBJ databases">
        <title>Depth-based differentiation of microbial function through sediment-hosted aquifers and enrichment of novel symbionts in the deep terrestrial subsurface.</title>
        <authorList>
            <person name="Probst A.J."/>
            <person name="Ladd B."/>
            <person name="Jarett J.K."/>
            <person name="Geller-Mcgrath D.E."/>
            <person name="Sieber C.M.K."/>
            <person name="Emerson J.B."/>
            <person name="Anantharaman K."/>
            <person name="Thomas B.C."/>
            <person name="Malmstrom R."/>
            <person name="Stieglmeier M."/>
            <person name="Klingl A."/>
            <person name="Woyke T."/>
            <person name="Ryan C.M."/>
            <person name="Banfield J.F."/>
        </authorList>
    </citation>
    <scope>NUCLEOTIDE SEQUENCE [LARGE SCALE GENOMIC DNA]</scope>
</reference>
<dbReference type="InterPro" id="IPR015422">
    <property type="entry name" value="PyrdxlP-dep_Trfase_small"/>
</dbReference>
<evidence type="ECO:0000256" key="4">
    <source>
        <dbReference type="ARBA" id="ARBA00022679"/>
    </source>
</evidence>
<keyword evidence="3" id="KW-0032">Aminotransferase</keyword>
<dbReference type="InterPro" id="IPR015424">
    <property type="entry name" value="PyrdxlP-dep_Trfase"/>
</dbReference>
<organism evidence="7 8">
    <name type="scientific">Candidatus Zambryskibacteria bacterium CG_4_9_14_3_um_filter_42_15</name>
    <dbReference type="NCBI Taxonomy" id="1975112"/>
    <lineage>
        <taxon>Bacteria</taxon>
        <taxon>Candidatus Zambryskiibacteriota</taxon>
    </lineage>
</organism>
<evidence type="ECO:0000256" key="2">
    <source>
        <dbReference type="ARBA" id="ARBA00007441"/>
    </source>
</evidence>
<sequence length="520" mass="58481">MHKDKQRIIKNKALPKSIRSVVRMYPSNQVNRLFYGGLPHLGNALLGSWSSPEIQEAARAYEDYSLSSNLLIKGFKRPTLDKVRLGGGSPARFKPFDKCLTYIRHSLESRVLSDYPLAAGDDADKAPVIKYFKKLYSLKINENNIIFTHSSTQAFTLVMEAILDYGDVVLMTAPNYGLFTFIPERAGGRVRLLQLTSTNGWKVDPKKLKRLIVETNNELESDYDINRGKYIFRRSDLPPKVAAFVHLNPHNPTGVVYSHMDKSLLSDISNVCNETGVFIVDDLAYAGLEYDRNNPALPICSLSGHFDNTITLYSLSKSYGLAGIRSGMIVANEIISSLIRDRIFQISDSLSLLQSSAMSAVFSSEVNTVKEREDYLANITNTYYQKYIFVKSIIVGADNLEKQEKALLDKTLNDIRLNIDSTESMNGIKDVSIALEPESGFFVVLDLSRLLGKSYKGFRITDDKTMLQFLYTSGNIKILPGKAFCWSDREQLVVRATTALEYDDLLKSFLRLKSSIELLT</sequence>
<comment type="cofactor">
    <cofactor evidence="1">
        <name>pyridoxal 5'-phosphate</name>
        <dbReference type="ChEBI" id="CHEBI:597326"/>
    </cofactor>
</comment>
<proteinExistence type="inferred from homology"/>
<evidence type="ECO:0000256" key="3">
    <source>
        <dbReference type="ARBA" id="ARBA00022576"/>
    </source>
</evidence>
<dbReference type="AlphaFoldDB" id="A0A2M7WT57"/>